<protein>
    <submittedName>
        <fullName evidence="1">Uncharacterized protein</fullName>
    </submittedName>
</protein>
<reference evidence="1" key="1">
    <citation type="submission" date="2014-09" db="EMBL/GenBank/DDBJ databases">
        <authorList>
            <person name="Magalhaes I.L.F."/>
            <person name="Oliveira U."/>
            <person name="Santos F.R."/>
            <person name="Vidigal T.H.D.A."/>
            <person name="Brescovit A.D."/>
            <person name="Santos A.J."/>
        </authorList>
    </citation>
    <scope>NUCLEOTIDE SEQUENCE</scope>
    <source>
        <tissue evidence="1">Shoot tissue taken approximately 20 cm above the soil surface</tissue>
    </source>
</reference>
<name>A0A0A8YZ48_ARUDO</name>
<dbReference type="EMBL" id="GBRH01268140">
    <property type="protein sequence ID" value="JAD29755.1"/>
    <property type="molecule type" value="Transcribed_RNA"/>
</dbReference>
<sequence length="31" mass="3529">MKVLVPGKNGFVTYNRWVSLKYNKKSLDGSV</sequence>
<proteinExistence type="predicted"/>
<accession>A0A0A8YZ48</accession>
<dbReference type="AlphaFoldDB" id="A0A0A8YZ48"/>
<evidence type="ECO:0000313" key="1">
    <source>
        <dbReference type="EMBL" id="JAD29755.1"/>
    </source>
</evidence>
<organism evidence="1">
    <name type="scientific">Arundo donax</name>
    <name type="common">Giant reed</name>
    <name type="synonym">Donax arundinaceus</name>
    <dbReference type="NCBI Taxonomy" id="35708"/>
    <lineage>
        <taxon>Eukaryota</taxon>
        <taxon>Viridiplantae</taxon>
        <taxon>Streptophyta</taxon>
        <taxon>Embryophyta</taxon>
        <taxon>Tracheophyta</taxon>
        <taxon>Spermatophyta</taxon>
        <taxon>Magnoliopsida</taxon>
        <taxon>Liliopsida</taxon>
        <taxon>Poales</taxon>
        <taxon>Poaceae</taxon>
        <taxon>PACMAD clade</taxon>
        <taxon>Arundinoideae</taxon>
        <taxon>Arundineae</taxon>
        <taxon>Arundo</taxon>
    </lineage>
</organism>
<reference evidence="1" key="2">
    <citation type="journal article" date="2015" name="Data Brief">
        <title>Shoot transcriptome of the giant reed, Arundo donax.</title>
        <authorList>
            <person name="Barrero R.A."/>
            <person name="Guerrero F.D."/>
            <person name="Moolhuijzen P."/>
            <person name="Goolsby J.A."/>
            <person name="Tidwell J."/>
            <person name="Bellgard S.E."/>
            <person name="Bellgard M.I."/>
        </authorList>
    </citation>
    <scope>NUCLEOTIDE SEQUENCE</scope>
    <source>
        <tissue evidence="1">Shoot tissue taken approximately 20 cm above the soil surface</tissue>
    </source>
</reference>